<dbReference type="RefSeq" id="WP_167184833.1">
    <property type="nucleotide sequence ID" value="NZ_JAASQL010000001.1"/>
</dbReference>
<keyword evidence="8" id="KW-0808">Transferase</keyword>
<dbReference type="PROSITE" id="PS50110">
    <property type="entry name" value="RESPONSE_REGULATORY"/>
    <property type="match status" value="1"/>
</dbReference>
<evidence type="ECO:0000256" key="3">
    <source>
        <dbReference type="ARBA" id="ARBA00022553"/>
    </source>
</evidence>
<dbReference type="EMBL" id="JAASQL010000001">
    <property type="protein sequence ID" value="NIJ44579.1"/>
    <property type="molecule type" value="Genomic_DNA"/>
</dbReference>
<comment type="caution">
    <text evidence="8">The sequence shown here is derived from an EMBL/GenBank/DDBJ whole genome shotgun (WGS) entry which is preliminary data.</text>
</comment>
<dbReference type="PROSITE" id="PS50109">
    <property type="entry name" value="HIS_KIN"/>
    <property type="match status" value="1"/>
</dbReference>
<gene>
    <name evidence="8" type="ORF">FHR24_001018</name>
</gene>
<keyword evidence="5" id="KW-0175">Coiled coil</keyword>
<dbReference type="Gene3D" id="3.40.50.2300">
    <property type="match status" value="1"/>
</dbReference>
<dbReference type="Pfam" id="PF00512">
    <property type="entry name" value="HisKA"/>
    <property type="match status" value="1"/>
</dbReference>
<feature type="domain" description="Response regulatory" evidence="7">
    <location>
        <begin position="10"/>
        <end position="127"/>
    </location>
</feature>
<dbReference type="SUPFAM" id="SSF52172">
    <property type="entry name" value="CheY-like"/>
    <property type="match status" value="1"/>
</dbReference>
<evidence type="ECO:0000259" key="7">
    <source>
        <dbReference type="PROSITE" id="PS50110"/>
    </source>
</evidence>
<evidence type="ECO:0000256" key="4">
    <source>
        <dbReference type="PROSITE-ProRule" id="PRU00169"/>
    </source>
</evidence>
<dbReference type="Proteomes" id="UP000745859">
    <property type="component" value="Unassembled WGS sequence"/>
</dbReference>
<keyword evidence="9" id="KW-1185">Reference proteome</keyword>
<dbReference type="SUPFAM" id="SSF55874">
    <property type="entry name" value="ATPase domain of HSP90 chaperone/DNA topoisomerase II/histidine kinase"/>
    <property type="match status" value="1"/>
</dbReference>
<comment type="catalytic activity">
    <reaction evidence="1">
        <text>ATP + protein L-histidine = ADP + protein N-phospho-L-histidine.</text>
        <dbReference type="EC" id="2.7.13.3"/>
    </reaction>
</comment>
<dbReference type="SMART" id="SM00387">
    <property type="entry name" value="HATPase_c"/>
    <property type="match status" value="1"/>
</dbReference>
<dbReference type="CDD" id="cd00082">
    <property type="entry name" value="HisKA"/>
    <property type="match status" value="1"/>
</dbReference>
<proteinExistence type="predicted"/>
<dbReference type="SMART" id="SM00448">
    <property type="entry name" value="REC"/>
    <property type="match status" value="1"/>
</dbReference>
<evidence type="ECO:0000259" key="6">
    <source>
        <dbReference type="PROSITE" id="PS50109"/>
    </source>
</evidence>
<feature type="modified residue" description="4-aspartylphosphate" evidence="4">
    <location>
        <position position="60"/>
    </location>
</feature>
<organism evidence="8 9">
    <name type="scientific">Wenyingzhuangia heitensis</name>
    <dbReference type="NCBI Taxonomy" id="1487859"/>
    <lineage>
        <taxon>Bacteria</taxon>
        <taxon>Pseudomonadati</taxon>
        <taxon>Bacteroidota</taxon>
        <taxon>Flavobacteriia</taxon>
        <taxon>Flavobacteriales</taxon>
        <taxon>Flavobacteriaceae</taxon>
        <taxon>Wenyingzhuangia</taxon>
    </lineage>
</organism>
<dbReference type="Pfam" id="PF02518">
    <property type="entry name" value="HATPase_c"/>
    <property type="match status" value="1"/>
</dbReference>
<sequence>MFICKPKTPKILIVDDQQKNIQVLGSLLKDQNYIIGVATDGQKAVDTLKKTKDFDLILLDVNMPVMDGFEACLEIRKIEHLKKIPVIFLTAMTEENQIIKGFEVGGQDYVTKPFNARELLQRVKTHLELKQSQDQLKNVNTWLEDEIKSRTLEVKDANQKLQQANKELETLDIAKNEFLTIISHEINTPLNGIMGFINVLKDKLKSSELIEFVNLLDVSANRLLSFSKLSLRITELRTSNQFLKGVNIPLKEILGILKIKVDKMLRAKNQQLFINENQPDTYIHGDPQLILYCLDNILENAIKHSHENTNITINIENTEDKIICSIIDEGDGFSDYALANLYKLFASGKEHVDNNKGLGLALVKLIIDVHNADITVINNKTKGATVKLTFQNKKQTITS</sequence>
<dbReference type="PANTHER" id="PTHR43547">
    <property type="entry name" value="TWO-COMPONENT HISTIDINE KINASE"/>
    <property type="match status" value="1"/>
</dbReference>
<dbReference type="InterPro" id="IPR005467">
    <property type="entry name" value="His_kinase_dom"/>
</dbReference>
<dbReference type="InterPro" id="IPR003594">
    <property type="entry name" value="HATPase_dom"/>
</dbReference>
<feature type="coiled-coil region" evidence="5">
    <location>
        <begin position="147"/>
        <end position="177"/>
    </location>
</feature>
<dbReference type="Pfam" id="PF00072">
    <property type="entry name" value="Response_reg"/>
    <property type="match status" value="1"/>
</dbReference>
<dbReference type="InterPro" id="IPR001789">
    <property type="entry name" value="Sig_transdc_resp-reg_receiver"/>
</dbReference>
<keyword evidence="8" id="KW-0418">Kinase</keyword>
<reference evidence="8 9" key="1">
    <citation type="submission" date="2020-03" db="EMBL/GenBank/DDBJ databases">
        <title>Genomic Encyclopedia of Type Strains, Phase IV (KMG-IV): sequencing the most valuable type-strain genomes for metagenomic binning, comparative biology and taxonomic classification.</title>
        <authorList>
            <person name="Goeker M."/>
        </authorList>
    </citation>
    <scope>NUCLEOTIDE SEQUENCE [LARGE SCALE GENOMIC DNA]</scope>
    <source>
        <strain evidence="8 9">DSM 101599</strain>
    </source>
</reference>
<protein>
    <recommendedName>
        <fullName evidence="2">histidine kinase</fullName>
        <ecNumber evidence="2">2.7.13.3</ecNumber>
    </recommendedName>
</protein>
<name>A0ABX0U6W8_9FLAO</name>
<dbReference type="Gene3D" id="3.30.565.10">
    <property type="entry name" value="Histidine kinase-like ATPase, C-terminal domain"/>
    <property type="match status" value="1"/>
</dbReference>
<evidence type="ECO:0000256" key="1">
    <source>
        <dbReference type="ARBA" id="ARBA00000085"/>
    </source>
</evidence>
<dbReference type="InterPro" id="IPR011006">
    <property type="entry name" value="CheY-like_superfamily"/>
</dbReference>
<dbReference type="PANTHER" id="PTHR43547:SF2">
    <property type="entry name" value="HYBRID SIGNAL TRANSDUCTION HISTIDINE KINASE C"/>
    <property type="match status" value="1"/>
</dbReference>
<evidence type="ECO:0000256" key="2">
    <source>
        <dbReference type="ARBA" id="ARBA00012438"/>
    </source>
</evidence>
<dbReference type="InterPro" id="IPR003661">
    <property type="entry name" value="HisK_dim/P_dom"/>
</dbReference>
<dbReference type="EC" id="2.7.13.3" evidence="2"/>
<evidence type="ECO:0000256" key="5">
    <source>
        <dbReference type="SAM" id="Coils"/>
    </source>
</evidence>
<dbReference type="GO" id="GO:0004673">
    <property type="term" value="F:protein histidine kinase activity"/>
    <property type="evidence" value="ECO:0007669"/>
    <property type="project" value="UniProtKB-EC"/>
</dbReference>
<dbReference type="InterPro" id="IPR036890">
    <property type="entry name" value="HATPase_C_sf"/>
</dbReference>
<dbReference type="SUPFAM" id="SSF47384">
    <property type="entry name" value="Homodimeric domain of signal transducing histidine kinase"/>
    <property type="match status" value="1"/>
</dbReference>
<dbReference type="InterPro" id="IPR036097">
    <property type="entry name" value="HisK_dim/P_sf"/>
</dbReference>
<dbReference type="SMART" id="SM00388">
    <property type="entry name" value="HisKA"/>
    <property type="match status" value="1"/>
</dbReference>
<feature type="domain" description="Histidine kinase" evidence="6">
    <location>
        <begin position="181"/>
        <end position="394"/>
    </location>
</feature>
<dbReference type="Gene3D" id="1.10.287.130">
    <property type="match status" value="1"/>
</dbReference>
<keyword evidence="3 4" id="KW-0597">Phosphoprotein</keyword>
<accession>A0ABX0U6W8</accession>
<evidence type="ECO:0000313" key="8">
    <source>
        <dbReference type="EMBL" id="NIJ44579.1"/>
    </source>
</evidence>
<evidence type="ECO:0000313" key="9">
    <source>
        <dbReference type="Proteomes" id="UP000745859"/>
    </source>
</evidence>